<dbReference type="Gene3D" id="1.10.599.10">
    <property type="entry name" value="Aldehyde Ferredoxin Oxidoreductase Protein, subunit A, domain 3"/>
    <property type="match status" value="1"/>
</dbReference>
<name>X1V758_9ZZZZ</name>
<dbReference type="EMBL" id="BARW01017282">
    <property type="protein sequence ID" value="GAJ00760.1"/>
    <property type="molecule type" value="Genomic_DNA"/>
</dbReference>
<gene>
    <name evidence="1" type="ORF">S12H4_29897</name>
</gene>
<dbReference type="InterPro" id="IPR013985">
    <property type="entry name" value="Ald_Fedxn_OxRdtase_dom3"/>
</dbReference>
<dbReference type="GO" id="GO:0009055">
    <property type="term" value="F:electron transfer activity"/>
    <property type="evidence" value="ECO:0007669"/>
    <property type="project" value="InterPro"/>
</dbReference>
<dbReference type="GO" id="GO:0051536">
    <property type="term" value="F:iron-sulfur cluster binding"/>
    <property type="evidence" value="ECO:0007669"/>
    <property type="project" value="InterPro"/>
</dbReference>
<reference evidence="1" key="1">
    <citation type="journal article" date="2014" name="Front. Microbiol.">
        <title>High frequency of phylogenetically diverse reductive dehalogenase-homologous genes in deep subseafloor sedimentary metagenomes.</title>
        <authorList>
            <person name="Kawai M."/>
            <person name="Futagami T."/>
            <person name="Toyoda A."/>
            <person name="Takaki Y."/>
            <person name="Nishi S."/>
            <person name="Hori S."/>
            <person name="Arai W."/>
            <person name="Tsubouchi T."/>
            <person name="Morono Y."/>
            <person name="Uchiyama I."/>
            <person name="Ito T."/>
            <person name="Fujiyama A."/>
            <person name="Inagaki F."/>
            <person name="Takami H."/>
        </authorList>
    </citation>
    <scope>NUCLEOTIDE SEQUENCE</scope>
    <source>
        <strain evidence="1">Expedition CK06-06</strain>
    </source>
</reference>
<protein>
    <submittedName>
        <fullName evidence="1">Uncharacterized protein</fullName>
    </submittedName>
</protein>
<proteinExistence type="predicted"/>
<sequence length="44" mass="5123">MLDEFYELYGWDKATGWQTRKCLTELGMEDIAEKLAKVGKLIID</sequence>
<dbReference type="SUPFAM" id="SSF48310">
    <property type="entry name" value="Aldehyde ferredoxin oxidoreductase, C-terminal domains"/>
    <property type="match status" value="1"/>
</dbReference>
<accession>X1V758</accession>
<comment type="caution">
    <text evidence="1">The sequence shown here is derived from an EMBL/GenBank/DDBJ whole genome shotgun (WGS) entry which is preliminary data.</text>
</comment>
<dbReference type="AlphaFoldDB" id="X1V758"/>
<dbReference type="InterPro" id="IPR036021">
    <property type="entry name" value="Tungsten_al_ferr_oxy-like_C"/>
</dbReference>
<dbReference type="GO" id="GO:0016625">
    <property type="term" value="F:oxidoreductase activity, acting on the aldehyde or oxo group of donors, iron-sulfur protein as acceptor"/>
    <property type="evidence" value="ECO:0007669"/>
    <property type="project" value="InterPro"/>
</dbReference>
<organism evidence="1">
    <name type="scientific">marine sediment metagenome</name>
    <dbReference type="NCBI Taxonomy" id="412755"/>
    <lineage>
        <taxon>unclassified sequences</taxon>
        <taxon>metagenomes</taxon>
        <taxon>ecological metagenomes</taxon>
    </lineage>
</organism>
<evidence type="ECO:0000313" key="1">
    <source>
        <dbReference type="EMBL" id="GAJ00760.1"/>
    </source>
</evidence>